<sequence>MAGKKIQSQIPHDGEAVIPGSIQYRRIPNRTLDKERSIAKRRKNSWRRRAVGSSGF</sequence>
<name>A0A835RZJ4_VANPL</name>
<organism evidence="1 2">
    <name type="scientific">Vanilla planifolia</name>
    <name type="common">Vanilla</name>
    <dbReference type="NCBI Taxonomy" id="51239"/>
    <lineage>
        <taxon>Eukaryota</taxon>
        <taxon>Viridiplantae</taxon>
        <taxon>Streptophyta</taxon>
        <taxon>Embryophyta</taxon>
        <taxon>Tracheophyta</taxon>
        <taxon>Spermatophyta</taxon>
        <taxon>Magnoliopsida</taxon>
        <taxon>Liliopsida</taxon>
        <taxon>Asparagales</taxon>
        <taxon>Orchidaceae</taxon>
        <taxon>Vanilloideae</taxon>
        <taxon>Vanilleae</taxon>
        <taxon>Vanilla</taxon>
    </lineage>
</organism>
<gene>
    <name evidence="1" type="ORF">HPP92_001572</name>
</gene>
<reference evidence="1 2" key="1">
    <citation type="journal article" date="2020" name="Nat. Food">
        <title>A phased Vanilla planifolia genome enables genetic improvement of flavour and production.</title>
        <authorList>
            <person name="Hasing T."/>
            <person name="Tang H."/>
            <person name="Brym M."/>
            <person name="Khazi F."/>
            <person name="Huang T."/>
            <person name="Chambers A.H."/>
        </authorList>
    </citation>
    <scope>NUCLEOTIDE SEQUENCE [LARGE SCALE GENOMIC DNA]</scope>
    <source>
        <tissue evidence="1">Leaf</tissue>
    </source>
</reference>
<dbReference type="EMBL" id="JADCNM010000001">
    <property type="protein sequence ID" value="KAG0501500.1"/>
    <property type="molecule type" value="Genomic_DNA"/>
</dbReference>
<evidence type="ECO:0000313" key="2">
    <source>
        <dbReference type="Proteomes" id="UP000639772"/>
    </source>
</evidence>
<dbReference type="AlphaFoldDB" id="A0A835RZJ4"/>
<dbReference type="Proteomes" id="UP000639772">
    <property type="component" value="Chromosome 1"/>
</dbReference>
<proteinExistence type="predicted"/>
<comment type="caution">
    <text evidence="1">The sequence shown here is derived from an EMBL/GenBank/DDBJ whole genome shotgun (WGS) entry which is preliminary data.</text>
</comment>
<evidence type="ECO:0000313" key="1">
    <source>
        <dbReference type="EMBL" id="KAG0501500.1"/>
    </source>
</evidence>
<protein>
    <submittedName>
        <fullName evidence="1">Uncharacterized protein</fullName>
    </submittedName>
</protein>
<accession>A0A835RZJ4</accession>